<sequence>MPAAGRTYWLTEPCRIRREDNSLRIERADSTPVHLPITDIRDLVTFDHLDFRIFHDRLMA</sequence>
<evidence type="ECO:0000313" key="1">
    <source>
        <dbReference type="EMBL" id="SNQ48634.1"/>
    </source>
</evidence>
<reference evidence="1 2" key="1">
    <citation type="submission" date="2017-06" db="EMBL/GenBank/DDBJ databases">
        <authorList>
            <person name="Kim H.J."/>
            <person name="Triplett B.A."/>
        </authorList>
    </citation>
    <scope>NUCLEOTIDE SEQUENCE [LARGE SCALE GENOMIC DNA]</scope>
    <source>
        <strain evidence="1">FRACA_ARgP5</strain>
    </source>
</reference>
<protein>
    <submittedName>
        <fullName evidence="1">Uncharacterized protein</fullName>
    </submittedName>
</protein>
<name>A0A2I2KSI5_9ACTN</name>
<dbReference type="AlphaFoldDB" id="A0A2I2KSI5"/>
<accession>A0A2I2KSI5</accession>
<dbReference type="Proteomes" id="UP000234331">
    <property type="component" value="Unassembled WGS sequence"/>
</dbReference>
<keyword evidence="2" id="KW-1185">Reference proteome</keyword>
<proteinExistence type="predicted"/>
<dbReference type="Gene3D" id="3.100.10.20">
    <property type="entry name" value="CRISPR-associated endonuclease Cas1, N-terminal domain"/>
    <property type="match status" value="1"/>
</dbReference>
<organism evidence="1 2">
    <name type="scientific">Frankia canadensis</name>
    <dbReference type="NCBI Taxonomy" id="1836972"/>
    <lineage>
        <taxon>Bacteria</taxon>
        <taxon>Bacillati</taxon>
        <taxon>Actinomycetota</taxon>
        <taxon>Actinomycetes</taxon>
        <taxon>Frankiales</taxon>
        <taxon>Frankiaceae</taxon>
        <taxon>Frankia</taxon>
    </lineage>
</organism>
<dbReference type="EMBL" id="FZMO01000182">
    <property type="protein sequence ID" value="SNQ48634.1"/>
    <property type="molecule type" value="Genomic_DNA"/>
</dbReference>
<dbReference type="InterPro" id="IPR042211">
    <property type="entry name" value="CRISPR-assoc_Cas1_N"/>
</dbReference>
<gene>
    <name evidence="1" type="ORF">FRACA_2620008</name>
</gene>
<evidence type="ECO:0000313" key="2">
    <source>
        <dbReference type="Proteomes" id="UP000234331"/>
    </source>
</evidence>